<comment type="caution">
    <text evidence="2">The sequence shown here is derived from an EMBL/GenBank/DDBJ whole genome shotgun (WGS) entry which is preliminary data.</text>
</comment>
<reference evidence="2" key="1">
    <citation type="journal article" date="2014" name="Front. Microbiol.">
        <title>High frequency of phylogenetically diverse reductive dehalogenase-homologous genes in deep subseafloor sedimentary metagenomes.</title>
        <authorList>
            <person name="Kawai M."/>
            <person name="Futagami T."/>
            <person name="Toyoda A."/>
            <person name="Takaki Y."/>
            <person name="Nishi S."/>
            <person name="Hori S."/>
            <person name="Arai W."/>
            <person name="Tsubouchi T."/>
            <person name="Morono Y."/>
            <person name="Uchiyama I."/>
            <person name="Ito T."/>
            <person name="Fujiyama A."/>
            <person name="Inagaki F."/>
            <person name="Takami H."/>
        </authorList>
    </citation>
    <scope>NUCLEOTIDE SEQUENCE</scope>
    <source>
        <strain evidence="2">Expedition CK06-06</strain>
    </source>
</reference>
<protein>
    <recommendedName>
        <fullName evidence="3">Neutral/alkaline non-lysosomal ceramidase N-terminal domain-containing protein</fullName>
    </recommendedName>
</protein>
<dbReference type="AlphaFoldDB" id="X1C4Z1"/>
<feature type="region of interest" description="Disordered" evidence="1">
    <location>
        <begin position="146"/>
        <end position="166"/>
    </location>
</feature>
<proteinExistence type="predicted"/>
<dbReference type="PROSITE" id="PS51257">
    <property type="entry name" value="PROKAR_LIPOPROTEIN"/>
    <property type="match status" value="1"/>
</dbReference>
<sequence length="166" mass="18193">MKNICSFVFLVFALVGGCAISRGQDKPGEIHPVQIGVSEVNITPDVPIPMSGYDARKTSFTGVHDQLFASALYFRSSETSVLLITADLIGYNMQLVDETRELISAGIGIPPENIIITAVHNHSGPVTKTYEKDVPETVKTIRSQVTGRVQQPGTLKNRPEKSWWLP</sequence>
<feature type="compositionally biased region" description="Basic and acidic residues" evidence="1">
    <location>
        <begin position="157"/>
        <end position="166"/>
    </location>
</feature>
<evidence type="ECO:0000256" key="1">
    <source>
        <dbReference type="SAM" id="MobiDB-lite"/>
    </source>
</evidence>
<name>X1C4Z1_9ZZZZ</name>
<accession>X1C4Z1</accession>
<evidence type="ECO:0000313" key="2">
    <source>
        <dbReference type="EMBL" id="GAH03146.1"/>
    </source>
</evidence>
<evidence type="ECO:0008006" key="3">
    <source>
        <dbReference type="Google" id="ProtNLM"/>
    </source>
</evidence>
<gene>
    <name evidence="2" type="ORF">S01H4_39921</name>
</gene>
<dbReference type="EMBL" id="BART01021687">
    <property type="protein sequence ID" value="GAH03146.1"/>
    <property type="molecule type" value="Genomic_DNA"/>
</dbReference>
<organism evidence="2">
    <name type="scientific">marine sediment metagenome</name>
    <dbReference type="NCBI Taxonomy" id="412755"/>
    <lineage>
        <taxon>unclassified sequences</taxon>
        <taxon>metagenomes</taxon>
        <taxon>ecological metagenomes</taxon>
    </lineage>
</organism>